<evidence type="ECO:0000256" key="1">
    <source>
        <dbReference type="ARBA" id="ARBA00010692"/>
    </source>
</evidence>
<dbReference type="InterPro" id="IPR003784">
    <property type="entry name" value="BioY"/>
</dbReference>
<dbReference type="PIRSF" id="PIRSF016661">
    <property type="entry name" value="BioY"/>
    <property type="match status" value="1"/>
</dbReference>
<dbReference type="RefSeq" id="WP_067559183.1">
    <property type="nucleotide sequence ID" value="NZ_LPXN01000148.1"/>
</dbReference>
<dbReference type="AlphaFoldDB" id="A0A154VPR0"/>
<dbReference type="STRING" id="580166.AUP43_13250"/>
<comment type="caution">
    <text evidence="4">The sequence shown here is derived from an EMBL/GenBank/DDBJ whole genome shotgun (WGS) entry which is preliminary data.</text>
</comment>
<accession>A0A154VPR0</accession>
<reference evidence="4 5" key="1">
    <citation type="submission" date="2015-12" db="EMBL/GenBank/DDBJ databases">
        <title>Genome sequence of Oceanibaculum pacificum MCCC 1A02656.</title>
        <authorList>
            <person name="Lu L."/>
            <person name="Lai Q."/>
            <person name="Shao Z."/>
            <person name="Qian P."/>
        </authorList>
    </citation>
    <scope>NUCLEOTIDE SEQUENCE [LARGE SCALE GENOMIC DNA]</scope>
    <source>
        <strain evidence="4 5">MCCC 1A02656</strain>
    </source>
</reference>
<keyword evidence="3" id="KW-0812">Transmembrane</keyword>
<comment type="subcellular location">
    <subcellularLocation>
        <location evidence="2">Cell membrane</location>
        <topology evidence="2">Multi-pass membrane protein</topology>
    </subcellularLocation>
</comment>
<organism evidence="4 5">
    <name type="scientific">Oceanibaculum pacificum</name>
    <dbReference type="NCBI Taxonomy" id="580166"/>
    <lineage>
        <taxon>Bacteria</taxon>
        <taxon>Pseudomonadati</taxon>
        <taxon>Pseudomonadota</taxon>
        <taxon>Alphaproteobacteria</taxon>
        <taxon>Rhodospirillales</taxon>
        <taxon>Oceanibaculaceae</taxon>
        <taxon>Oceanibaculum</taxon>
    </lineage>
</organism>
<keyword evidence="2" id="KW-1003">Cell membrane</keyword>
<name>A0A154VPR0_9PROT</name>
<keyword evidence="5" id="KW-1185">Reference proteome</keyword>
<keyword evidence="3" id="KW-1133">Transmembrane helix</keyword>
<feature type="transmembrane region" description="Helical" evidence="3">
    <location>
        <begin position="26"/>
        <end position="45"/>
    </location>
</feature>
<dbReference type="PANTHER" id="PTHR34295">
    <property type="entry name" value="BIOTIN TRANSPORTER BIOY"/>
    <property type="match status" value="1"/>
</dbReference>
<evidence type="ECO:0000313" key="4">
    <source>
        <dbReference type="EMBL" id="KZD03231.1"/>
    </source>
</evidence>
<evidence type="ECO:0000256" key="3">
    <source>
        <dbReference type="SAM" id="Phobius"/>
    </source>
</evidence>
<keyword evidence="2" id="KW-0813">Transport</keyword>
<dbReference type="GO" id="GO:0015225">
    <property type="term" value="F:biotin transmembrane transporter activity"/>
    <property type="evidence" value="ECO:0007669"/>
    <property type="project" value="UniProtKB-UniRule"/>
</dbReference>
<dbReference type="PANTHER" id="PTHR34295:SF1">
    <property type="entry name" value="BIOTIN TRANSPORTER BIOY"/>
    <property type="match status" value="1"/>
</dbReference>
<dbReference type="Gene3D" id="1.10.1760.20">
    <property type="match status" value="1"/>
</dbReference>
<evidence type="ECO:0000313" key="5">
    <source>
        <dbReference type="Proteomes" id="UP000076400"/>
    </source>
</evidence>
<dbReference type="OrthoDB" id="9803495at2"/>
<feature type="transmembrane region" description="Helical" evidence="3">
    <location>
        <begin position="137"/>
        <end position="160"/>
    </location>
</feature>
<evidence type="ECO:0000256" key="2">
    <source>
        <dbReference type="PIRNR" id="PIRNR016661"/>
    </source>
</evidence>
<dbReference type="EMBL" id="LPXN01000148">
    <property type="protein sequence ID" value="KZD03231.1"/>
    <property type="molecule type" value="Genomic_DNA"/>
</dbReference>
<keyword evidence="2 3" id="KW-0472">Membrane</keyword>
<proteinExistence type="inferred from homology"/>
<sequence>MSFLTGAATGTPALIERLWPSGSANAALRGALLIGFGSVFLAVMAQIKVPMWPVPITLQTFAVLLLGLTYGFRLGTATILFHLAQGAIGLPVFAGGVGGLAVLMGPTGGYLAGFALAVMATGYLADRGWSRSIVKSVAALLIGNAAIYLVGVSYLHAAFVPDLQKALMVGVVPFLIGDALKIALAVSVLQLSWKRAAK</sequence>
<dbReference type="GO" id="GO:0005886">
    <property type="term" value="C:plasma membrane"/>
    <property type="evidence" value="ECO:0007669"/>
    <property type="project" value="UniProtKB-SubCell"/>
</dbReference>
<protein>
    <recommendedName>
        <fullName evidence="2">Biotin transporter</fullName>
    </recommendedName>
</protein>
<gene>
    <name evidence="4" type="ORF">AUP43_13250</name>
</gene>
<dbReference type="Pfam" id="PF02632">
    <property type="entry name" value="BioY"/>
    <property type="match status" value="1"/>
</dbReference>
<dbReference type="Proteomes" id="UP000076400">
    <property type="component" value="Unassembled WGS sequence"/>
</dbReference>
<feature type="transmembrane region" description="Helical" evidence="3">
    <location>
        <begin position="108"/>
        <end position="125"/>
    </location>
</feature>
<feature type="transmembrane region" description="Helical" evidence="3">
    <location>
        <begin position="79"/>
        <end position="102"/>
    </location>
</feature>
<feature type="transmembrane region" description="Helical" evidence="3">
    <location>
        <begin position="51"/>
        <end position="72"/>
    </location>
</feature>
<feature type="transmembrane region" description="Helical" evidence="3">
    <location>
        <begin position="166"/>
        <end position="189"/>
    </location>
</feature>
<comment type="similarity">
    <text evidence="1 2">Belongs to the BioY family.</text>
</comment>